<dbReference type="NCBIfam" id="NF004877">
    <property type="entry name" value="PRK06241.1-2"/>
    <property type="match status" value="1"/>
</dbReference>
<dbReference type="InterPro" id="IPR036637">
    <property type="entry name" value="Phosphohistidine_dom_sf"/>
</dbReference>
<dbReference type="Gene3D" id="3.30.470.20">
    <property type="entry name" value="ATP-grasp fold, B domain"/>
    <property type="match status" value="1"/>
</dbReference>
<dbReference type="NCBIfam" id="NF004878">
    <property type="entry name" value="PRK06241.1-3"/>
    <property type="match status" value="1"/>
</dbReference>
<feature type="domain" description="Pyruvate phosphate dikinase AMP/ATP-binding" evidence="2">
    <location>
        <begin position="17"/>
        <end position="313"/>
    </location>
</feature>
<dbReference type="Gene3D" id="3.50.30.10">
    <property type="entry name" value="Phosphohistidine domain"/>
    <property type="match status" value="1"/>
</dbReference>
<proteinExistence type="predicted"/>
<sequence>MNRYVLPFQAVDKESLSLVGGKGANLGEMTRAGFPVPPGFCITTEAFSALTQTSGEFAGLLRALDELEPGELDKIHRVGGDLRLHIESLPIPEEILTAVLAQWTELGSLHSYAVRSSATAEDLPTASFAGQQETFLNVKGELQLLAAIRGCWASLFSDRAIVYRMKNGFDHRAVELAIVVQQMVFPEVSGIMFTADPVSGHRGIVTIEASLGLGEALVSGLVSPDRYQIKDDAIEDKHISTKRIAIHALAQGGTIKSEIPASERSKQALPDERILELAGIGKQIEQHYGSEQDIEWALAGGKLYILQARPITSLFPLPDVSDDQFHVFLSFGHQQMMTEPMSPMAISLWKTFFPSRTGTRKQSIVEAGGRLFMDPTDMLRYEYVQQLYPKMMSKMDELMSLALSEVLARDEFKKTNPIEPLKTQLFQAAGPIVTILLKDLIAVDSEQVYKGILDFMRSRIRQTKERLSSLSGAERVAAIGQDAGKLLQDLFANDIHYFVSGMLAFQLIQLFCTWWLQQPEDLSPLQKSLPHNVTAEMGLRIGDLADTARPFPELVRYLQENQTRSFMEGLDSVEGGAAFREQLETFLLHFGARCPGEIDLARPRWREDPSMLLASILGHLRTVGPGEHRERFRQGAAQADETAGRILERLKETPDGEFKHSFLSRLLTVYRSIGGLRENHKFVIVLHLDLYKKAVLEEAEKLVQTGRISDVSDVFFLGLPELQAVLEDRFSGDLPSLIESRKKAYEHYQKLSPPRVMTSEGEVVVGKRDLSAFPPGALVGTPVSPGLVEGYAKIVLKPEAASIQPDEIILAPFTDPGWTPLFHQAKGLVTEVGGVMTHGAVVAREYGIPAVAGIEGVTRLIKDGQRIRLDGTQGYVLAVEENPPS</sequence>
<dbReference type="InterPro" id="IPR051549">
    <property type="entry name" value="PEP_Utilizing_Enz"/>
</dbReference>
<dbReference type="Gene3D" id="3.30.1490.20">
    <property type="entry name" value="ATP-grasp fold, A domain"/>
    <property type="match status" value="1"/>
</dbReference>
<dbReference type="InterPro" id="IPR008279">
    <property type="entry name" value="PEP-util_enz_mobile_dom"/>
</dbReference>
<dbReference type="SUPFAM" id="SSF52009">
    <property type="entry name" value="Phosphohistidine domain"/>
    <property type="match status" value="1"/>
</dbReference>
<protein>
    <submittedName>
        <fullName evidence="3">Phosphoenolpyruvate synthase</fullName>
    </submittedName>
</protein>
<gene>
    <name evidence="3" type="ORF">RGB73_18265</name>
</gene>
<dbReference type="Pfam" id="PF00391">
    <property type="entry name" value="PEP-utilizers"/>
    <property type="match status" value="1"/>
</dbReference>
<reference evidence="3 4" key="1">
    <citation type="submission" date="2023-09" db="EMBL/GenBank/DDBJ databases">
        <title>Complete Genome and Methylome dissection of Bacillus brevis NEB573 original source of BbsI restriction endonuclease.</title>
        <authorList>
            <person name="Fomenkov A."/>
            <person name="Roberts R.D."/>
        </authorList>
    </citation>
    <scope>NUCLEOTIDE SEQUENCE [LARGE SCALE GENOMIC DNA]</scope>
    <source>
        <strain evidence="3 4">NEB573</strain>
    </source>
</reference>
<dbReference type="InterPro" id="IPR013815">
    <property type="entry name" value="ATP_grasp_subdomain_1"/>
</dbReference>
<dbReference type="Proteomes" id="UP001256827">
    <property type="component" value="Chromosome"/>
</dbReference>
<evidence type="ECO:0000259" key="1">
    <source>
        <dbReference type="Pfam" id="PF00391"/>
    </source>
</evidence>
<accession>A0ABY9SXX1</accession>
<name>A0ABY9SXX1_BREBE</name>
<feature type="domain" description="PEP-utilising enzyme mobile" evidence="1">
    <location>
        <begin position="803"/>
        <end position="874"/>
    </location>
</feature>
<organism evidence="3 4">
    <name type="scientific">Brevibacillus brevis</name>
    <name type="common">Bacillus brevis</name>
    <dbReference type="NCBI Taxonomy" id="1393"/>
    <lineage>
        <taxon>Bacteria</taxon>
        <taxon>Bacillati</taxon>
        <taxon>Bacillota</taxon>
        <taxon>Bacilli</taxon>
        <taxon>Bacillales</taxon>
        <taxon>Paenibacillaceae</taxon>
        <taxon>Brevibacillus</taxon>
    </lineage>
</organism>
<evidence type="ECO:0000313" key="3">
    <source>
        <dbReference type="EMBL" id="WNC12670.1"/>
    </source>
</evidence>
<dbReference type="Pfam" id="PF01326">
    <property type="entry name" value="PPDK_N"/>
    <property type="match status" value="1"/>
</dbReference>
<keyword evidence="4" id="KW-1185">Reference proteome</keyword>
<dbReference type="InterPro" id="IPR002192">
    <property type="entry name" value="PPDK_AMP/ATP-bd"/>
</dbReference>
<evidence type="ECO:0000313" key="4">
    <source>
        <dbReference type="Proteomes" id="UP001256827"/>
    </source>
</evidence>
<dbReference type="RefSeq" id="WP_310764182.1">
    <property type="nucleotide sequence ID" value="NZ_CP134050.1"/>
</dbReference>
<dbReference type="SUPFAM" id="SSF56059">
    <property type="entry name" value="Glutathione synthetase ATP-binding domain-like"/>
    <property type="match status" value="1"/>
</dbReference>
<dbReference type="PANTHER" id="PTHR43615">
    <property type="entry name" value="PHOSPHOENOLPYRUVATE SYNTHASE-RELATED"/>
    <property type="match status" value="1"/>
</dbReference>
<evidence type="ECO:0000259" key="2">
    <source>
        <dbReference type="Pfam" id="PF01326"/>
    </source>
</evidence>
<dbReference type="PANTHER" id="PTHR43615:SF1">
    <property type="entry name" value="PPDK_N DOMAIN-CONTAINING PROTEIN"/>
    <property type="match status" value="1"/>
</dbReference>
<dbReference type="EMBL" id="CP134050">
    <property type="protein sequence ID" value="WNC12670.1"/>
    <property type="molecule type" value="Genomic_DNA"/>
</dbReference>